<sequence length="264" mass="30631">MSDPLYEHRFWLQILGDHCRFIFTALSPKEKADIAIAERLMTRFDTLLDQSRRPDAAAILPRLNQEANEASLELRQFKLSLLERQLAGQIDLLLTPSFVNHMVNELEEYLRILQSLLEGKGVPWFHPLHYDLLWLQDAYGHAAAIASDLDLTEKPLIAKSMAFQKDFEGFYLKAVEMTGYLRTQLKDFPALRKFHADVNLEMKVFMHFLSELEEFELTGEVLDRINPLMPDHMYREECYYLSKLAALGEVQNPQCDPTKPRVMG</sequence>
<evidence type="ECO:0008006" key="3">
    <source>
        <dbReference type="Google" id="ProtNLM"/>
    </source>
</evidence>
<comment type="caution">
    <text evidence="1">The sequence shown here is derived from an EMBL/GenBank/DDBJ whole genome shotgun (WGS) entry which is preliminary data.</text>
</comment>
<dbReference type="Proteomes" id="UP000036932">
    <property type="component" value="Unassembled WGS sequence"/>
</dbReference>
<dbReference type="Gene3D" id="1.20.1260.120">
    <property type="entry name" value="Protein of unknown function DUF2935"/>
    <property type="match status" value="1"/>
</dbReference>
<dbReference type="InterPro" id="IPR021328">
    <property type="entry name" value="CotB-like"/>
</dbReference>
<evidence type="ECO:0000313" key="2">
    <source>
        <dbReference type="Proteomes" id="UP000036932"/>
    </source>
</evidence>
<organism evidence="1 2">
    <name type="scientific">Paenibacillus solani</name>
    <dbReference type="NCBI Taxonomy" id="1705565"/>
    <lineage>
        <taxon>Bacteria</taxon>
        <taxon>Bacillati</taxon>
        <taxon>Bacillota</taxon>
        <taxon>Bacilli</taxon>
        <taxon>Bacillales</taxon>
        <taxon>Paenibacillaceae</taxon>
        <taxon>Paenibacillus</taxon>
    </lineage>
</organism>
<gene>
    <name evidence="1" type="ORF">AM231_08505</name>
</gene>
<dbReference type="RefSeq" id="WP_054402239.1">
    <property type="nucleotide sequence ID" value="NZ_LIUT01000001.1"/>
</dbReference>
<dbReference type="SUPFAM" id="SSF158430">
    <property type="entry name" value="Bacillus cereus metalloprotein-like"/>
    <property type="match status" value="2"/>
</dbReference>
<dbReference type="Pfam" id="PF11155">
    <property type="entry name" value="DUF2935"/>
    <property type="match status" value="2"/>
</dbReference>
<protein>
    <recommendedName>
        <fullName evidence="3">DUF2935 domain-containing protein</fullName>
    </recommendedName>
</protein>
<dbReference type="PATRIC" id="fig|1705565.3.peg.3644"/>
<dbReference type="OrthoDB" id="1633927at2"/>
<reference evidence="2" key="1">
    <citation type="submission" date="2015-08" db="EMBL/GenBank/DDBJ databases">
        <title>Genome sequencing project for genomic taxonomy and phylogenomics of Bacillus-like bacteria.</title>
        <authorList>
            <person name="Liu B."/>
            <person name="Wang J."/>
            <person name="Zhu Y."/>
            <person name="Liu G."/>
            <person name="Chen Q."/>
            <person name="Chen Z."/>
            <person name="Lan J."/>
            <person name="Che J."/>
            <person name="Ge C."/>
            <person name="Shi H."/>
            <person name="Pan Z."/>
            <person name="Liu X."/>
        </authorList>
    </citation>
    <scope>NUCLEOTIDE SEQUENCE [LARGE SCALE GENOMIC DNA]</scope>
    <source>
        <strain evidence="2">FJAT-22460</strain>
    </source>
</reference>
<accession>A0A0M1P4F2</accession>
<dbReference type="AlphaFoldDB" id="A0A0M1P4F2"/>
<name>A0A0M1P4F2_9BACL</name>
<dbReference type="EMBL" id="LIUT01000001">
    <property type="protein sequence ID" value="KOR89195.1"/>
    <property type="molecule type" value="Genomic_DNA"/>
</dbReference>
<keyword evidence="2" id="KW-1185">Reference proteome</keyword>
<proteinExistence type="predicted"/>
<evidence type="ECO:0000313" key="1">
    <source>
        <dbReference type="EMBL" id="KOR89195.1"/>
    </source>
</evidence>